<proteinExistence type="predicted"/>
<protein>
    <submittedName>
        <fullName evidence="4">Thioredoxin family protein</fullName>
    </submittedName>
</protein>
<organism evidence="4">
    <name type="scientific">Ignavibacterium album</name>
    <dbReference type="NCBI Taxonomy" id="591197"/>
    <lineage>
        <taxon>Bacteria</taxon>
        <taxon>Pseudomonadati</taxon>
        <taxon>Ignavibacteriota</taxon>
        <taxon>Ignavibacteria</taxon>
        <taxon>Ignavibacteriales</taxon>
        <taxon>Ignavibacteriaceae</taxon>
        <taxon>Ignavibacterium</taxon>
    </lineage>
</organism>
<dbReference type="InterPro" id="IPR036249">
    <property type="entry name" value="Thioredoxin-like_sf"/>
</dbReference>
<dbReference type="PANTHER" id="PTHR36450:SF1">
    <property type="entry name" value="THIOREDOXIN"/>
    <property type="match status" value="1"/>
</dbReference>
<sequence>MLDIKVLGPGCANCIKLENLVKEVVAENNLPASVEKITDRNKFMDYGVMLTPGLVVNGKVMVMGKIPTKSTLEHWLKEINVD</sequence>
<reference evidence="4" key="1">
    <citation type="journal article" date="2020" name="mSystems">
        <title>Genome- and Community-Level Interaction Insights into Carbon Utilization and Element Cycling Functions of Hydrothermarchaeota in Hydrothermal Sediment.</title>
        <authorList>
            <person name="Zhou Z."/>
            <person name="Liu Y."/>
            <person name="Xu W."/>
            <person name="Pan J."/>
            <person name="Luo Z.H."/>
            <person name="Li M."/>
        </authorList>
    </citation>
    <scope>NUCLEOTIDE SEQUENCE [LARGE SCALE GENOMIC DNA]</scope>
    <source>
        <strain evidence="4">SpSt-479</strain>
    </source>
</reference>
<dbReference type="AlphaFoldDB" id="A0A7V2ZLC1"/>
<dbReference type="RefSeq" id="WP_304143025.1">
    <property type="nucleotide sequence ID" value="NZ_JAOAIE010000016.1"/>
</dbReference>
<feature type="domain" description="Thioredoxin-like fold" evidence="3">
    <location>
        <begin position="3"/>
        <end position="77"/>
    </location>
</feature>
<dbReference type="PIRSF" id="PIRSF037031">
    <property type="entry name" value="Redox_disulphide_2"/>
    <property type="match status" value="1"/>
</dbReference>
<name>A0A7V2ZLC1_9BACT</name>
<feature type="disulfide bond" description="Redox-active" evidence="2">
    <location>
        <begin position="11"/>
        <end position="14"/>
    </location>
</feature>
<dbReference type="Gene3D" id="3.40.30.10">
    <property type="entry name" value="Glutaredoxin"/>
    <property type="match status" value="1"/>
</dbReference>
<gene>
    <name evidence="4" type="ORF">ENS31_11485</name>
</gene>
<dbReference type="EMBL" id="DSUJ01000010">
    <property type="protein sequence ID" value="HFI92128.1"/>
    <property type="molecule type" value="Genomic_DNA"/>
</dbReference>
<dbReference type="SUPFAM" id="SSF52833">
    <property type="entry name" value="Thioredoxin-like"/>
    <property type="match status" value="1"/>
</dbReference>
<evidence type="ECO:0000256" key="1">
    <source>
        <dbReference type="PIRSR" id="PIRSR037031-50"/>
    </source>
</evidence>
<accession>A0A7V2ZLC1</accession>
<evidence type="ECO:0000259" key="3">
    <source>
        <dbReference type="Pfam" id="PF13192"/>
    </source>
</evidence>
<dbReference type="InterPro" id="IPR005243">
    <property type="entry name" value="THIRX-like_proc"/>
</dbReference>
<dbReference type="Pfam" id="PF13192">
    <property type="entry name" value="Thioredoxin_3"/>
    <property type="match status" value="1"/>
</dbReference>
<comment type="caution">
    <text evidence="4">The sequence shown here is derived from an EMBL/GenBank/DDBJ whole genome shotgun (WGS) entry which is preliminary data.</text>
</comment>
<keyword evidence="2" id="KW-1015">Disulfide bond</keyword>
<feature type="active site" description="Nucleophile" evidence="1">
    <location>
        <position position="11"/>
    </location>
</feature>
<feature type="active site" description="Nucleophile" evidence="1">
    <location>
        <position position="14"/>
    </location>
</feature>
<keyword evidence="2" id="KW-0676">Redox-active center</keyword>
<dbReference type="NCBIfam" id="TIGR00412">
    <property type="entry name" value="redox_disulf_2"/>
    <property type="match status" value="1"/>
</dbReference>
<evidence type="ECO:0000313" key="4">
    <source>
        <dbReference type="EMBL" id="HFI92128.1"/>
    </source>
</evidence>
<dbReference type="InterPro" id="IPR012336">
    <property type="entry name" value="Thioredoxin-like_fold"/>
</dbReference>
<dbReference type="PANTHER" id="PTHR36450">
    <property type="entry name" value="THIOREDOXIN"/>
    <property type="match status" value="1"/>
</dbReference>
<evidence type="ECO:0000256" key="2">
    <source>
        <dbReference type="PIRSR" id="PIRSR037031-51"/>
    </source>
</evidence>